<dbReference type="SMART" id="SM00326">
    <property type="entry name" value="SH3"/>
    <property type="match status" value="1"/>
</dbReference>
<dbReference type="EMBL" id="JAAWVQ010032689">
    <property type="protein sequence ID" value="MBN3273626.1"/>
    <property type="molecule type" value="Genomic_DNA"/>
</dbReference>
<dbReference type="PRINTS" id="PR00401">
    <property type="entry name" value="SH2DOMAIN"/>
</dbReference>
<name>A0ABS2XHR8_POLSP</name>
<dbReference type="Gene3D" id="2.30.30.40">
    <property type="entry name" value="SH3 Domains"/>
    <property type="match status" value="1"/>
</dbReference>
<dbReference type="InterPro" id="IPR000980">
    <property type="entry name" value="SH2"/>
</dbReference>
<dbReference type="Pfam" id="PF00017">
    <property type="entry name" value="SH2"/>
    <property type="match status" value="1"/>
</dbReference>
<dbReference type="SUPFAM" id="SSF50044">
    <property type="entry name" value="SH3-domain"/>
    <property type="match status" value="1"/>
</dbReference>
<keyword evidence="1 5" id="KW-0728">SH3 domain</keyword>
<dbReference type="PROSITE" id="PS50002">
    <property type="entry name" value="SH3"/>
    <property type="match status" value="1"/>
</dbReference>
<keyword evidence="3" id="KW-0449">Lipoprotein</keyword>
<feature type="region of interest" description="Disordered" evidence="6">
    <location>
        <begin position="1"/>
        <end position="53"/>
    </location>
</feature>
<keyword evidence="2 4" id="KW-0727">SH2 domain</keyword>
<feature type="compositionally biased region" description="Low complexity" evidence="6">
    <location>
        <begin position="11"/>
        <end position="31"/>
    </location>
</feature>
<organism evidence="9 10">
    <name type="scientific">Polyodon spathula</name>
    <name type="common">North American paddlefish</name>
    <name type="synonym">Squalus spathula</name>
    <dbReference type="NCBI Taxonomy" id="7913"/>
    <lineage>
        <taxon>Eukaryota</taxon>
        <taxon>Metazoa</taxon>
        <taxon>Chordata</taxon>
        <taxon>Craniata</taxon>
        <taxon>Vertebrata</taxon>
        <taxon>Euteleostomi</taxon>
        <taxon>Actinopterygii</taxon>
        <taxon>Chondrostei</taxon>
        <taxon>Acipenseriformes</taxon>
        <taxon>Polyodontidae</taxon>
        <taxon>Polyodon</taxon>
    </lineage>
</organism>
<proteinExistence type="predicted"/>
<dbReference type="Gene3D" id="3.30.505.10">
    <property type="entry name" value="SH2 domain"/>
    <property type="match status" value="1"/>
</dbReference>
<feature type="compositionally biased region" description="Polar residues" evidence="6">
    <location>
        <begin position="32"/>
        <end position="41"/>
    </location>
</feature>
<accession>A0ABS2XHR8</accession>
<evidence type="ECO:0000313" key="9">
    <source>
        <dbReference type="EMBL" id="MBN3273626.1"/>
    </source>
</evidence>
<protein>
    <submittedName>
        <fullName evidence="9">SLAP2 protein</fullName>
    </submittedName>
</protein>
<feature type="domain" description="SH2" evidence="7">
    <location>
        <begin position="134"/>
        <end position="231"/>
    </location>
</feature>
<dbReference type="InterPro" id="IPR001452">
    <property type="entry name" value="SH3_domain"/>
</dbReference>
<keyword evidence="10" id="KW-1185">Reference proteome</keyword>
<reference evidence="9" key="1">
    <citation type="journal article" date="2021" name="Cell">
        <title>Tracing the genetic footprints of vertebrate landing in non-teleost ray-finned fishes.</title>
        <authorList>
            <person name="Bi X."/>
            <person name="Wang K."/>
            <person name="Yang L."/>
            <person name="Pan H."/>
            <person name="Jiang H."/>
            <person name="Wei Q."/>
            <person name="Fang M."/>
            <person name="Yu H."/>
            <person name="Zhu C."/>
            <person name="Cai Y."/>
            <person name="He Y."/>
            <person name="Gan X."/>
            <person name="Zeng H."/>
            <person name="Yu D."/>
            <person name="Zhu Y."/>
            <person name="Jiang H."/>
            <person name="Qiu Q."/>
            <person name="Yang H."/>
            <person name="Zhang Y.E."/>
            <person name="Wang W."/>
            <person name="Zhu M."/>
            <person name="He S."/>
            <person name="Zhang G."/>
        </authorList>
    </citation>
    <scope>NUCLEOTIDE SEQUENCE</scope>
    <source>
        <strain evidence="9">Pddl_001</strain>
    </source>
</reference>
<dbReference type="SMART" id="SM00252">
    <property type="entry name" value="SH2"/>
    <property type="match status" value="1"/>
</dbReference>
<evidence type="ECO:0000259" key="7">
    <source>
        <dbReference type="PROSITE" id="PS50001"/>
    </source>
</evidence>
<sequence>MGSHPTKARCSSSLQSSSTNQQTASTPQQNSMTLPCNTGENQPLPHTAYTSPGTQGSLSMMSLTRSNCFVALKKYVAVSLYTYPSGGPAEPTVQVGERLNVLSEEGDWWKVSSSATGKEGYIPSNYAAKVHQRWLYEGISRDKAEELLLLPYNCAGSFLIRESQTRRDSYSLSVRRSNSATWESIKHYRINRLGNGWFYISARLTFPSLQHMVDFYTDSGEGLCCTLKEPCYIQGSNNVPVQNMPEPIMVRKPTLNWKDVDSSMLFGTDKEDTEESLVSEGLREAINSYLYMTEQKGSDQGGCSKSWKTC</sequence>
<dbReference type="Pfam" id="PF00018">
    <property type="entry name" value="SH3_1"/>
    <property type="match status" value="1"/>
</dbReference>
<dbReference type="InterPro" id="IPR043539">
    <property type="entry name" value="Grb2-like"/>
</dbReference>
<dbReference type="InterPro" id="IPR036860">
    <property type="entry name" value="SH2_dom_sf"/>
</dbReference>
<evidence type="ECO:0000259" key="8">
    <source>
        <dbReference type="PROSITE" id="PS50002"/>
    </source>
</evidence>
<evidence type="ECO:0000256" key="4">
    <source>
        <dbReference type="PROSITE-ProRule" id="PRU00191"/>
    </source>
</evidence>
<dbReference type="PANTHER" id="PTHR46037">
    <property type="entry name" value="PROTEIN ENHANCER OF SEVENLESS 2B"/>
    <property type="match status" value="1"/>
</dbReference>
<evidence type="ECO:0000256" key="2">
    <source>
        <dbReference type="ARBA" id="ARBA00022999"/>
    </source>
</evidence>
<dbReference type="InterPro" id="IPR036028">
    <property type="entry name" value="SH3-like_dom_sf"/>
</dbReference>
<evidence type="ECO:0000256" key="3">
    <source>
        <dbReference type="ARBA" id="ARBA00023288"/>
    </source>
</evidence>
<gene>
    <name evidence="9" type="primary">Sla2_0</name>
    <name evidence="9" type="ORF">GTO93_0005425</name>
</gene>
<comment type="caution">
    <text evidence="9">The sequence shown here is derived from an EMBL/GenBank/DDBJ whole genome shotgun (WGS) entry which is preliminary data.</text>
</comment>
<evidence type="ECO:0000313" key="10">
    <source>
        <dbReference type="Proteomes" id="UP001166093"/>
    </source>
</evidence>
<evidence type="ECO:0000256" key="1">
    <source>
        <dbReference type="ARBA" id="ARBA00022443"/>
    </source>
</evidence>
<dbReference type="Proteomes" id="UP001166093">
    <property type="component" value="Unassembled WGS sequence"/>
</dbReference>
<dbReference type="SUPFAM" id="SSF55550">
    <property type="entry name" value="SH2 domain"/>
    <property type="match status" value="1"/>
</dbReference>
<feature type="domain" description="SH3" evidence="8">
    <location>
        <begin position="72"/>
        <end position="132"/>
    </location>
</feature>
<evidence type="ECO:0000256" key="5">
    <source>
        <dbReference type="PROSITE-ProRule" id="PRU00192"/>
    </source>
</evidence>
<feature type="non-terminal residue" evidence="9">
    <location>
        <position position="310"/>
    </location>
</feature>
<dbReference type="PROSITE" id="PS50001">
    <property type="entry name" value="SH2"/>
    <property type="match status" value="1"/>
</dbReference>
<evidence type="ECO:0000256" key="6">
    <source>
        <dbReference type="SAM" id="MobiDB-lite"/>
    </source>
</evidence>
<dbReference type="PRINTS" id="PR00452">
    <property type="entry name" value="SH3DOMAIN"/>
</dbReference>
<feature type="non-terminal residue" evidence="9">
    <location>
        <position position="1"/>
    </location>
</feature>